<keyword evidence="2" id="KW-1185">Reference proteome</keyword>
<dbReference type="OMA" id="ETSSACH"/>
<accession>A0A1M2VE92</accession>
<gene>
    <name evidence="1" type="ORF">TRAPUB_3250</name>
</gene>
<proteinExistence type="predicted"/>
<dbReference type="AlphaFoldDB" id="A0A1M2VE92"/>
<name>A0A1M2VE92_TRAPU</name>
<dbReference type="InterPro" id="IPR032675">
    <property type="entry name" value="LRR_dom_sf"/>
</dbReference>
<sequence>MPTDYIYDDFTLDHAATSNSLPSSAERVSACHHALRCTEILDQVLQEFYSWTSSEMYRSSCHVALVCHAFFHSAAAVIWHDIPSLQPLYSLLVVGAIHPEPNIVSFDPPQAAWTRFLRYASLIHIVRRVELRELDSDRFRAPVRCNGGRTILPSARAFTICGRTSGVGPARALSSGLALIASPVVSTLNLGYIENIFFDLFLSSAVAKAFPALERVTLPLHALMQSRKRIPGFIAGLVGLSRLRSLELTTLVILKNLPLETTLVDRLISTLPRLEYLDVGNPVVHSVPPRLYRWQGATACPVAPRLRHLVCFGTWDAVAGLPSALTCPCLEELRFSIRQRFSPDNAQDVTTVLSRCMRDIAESRFAPRLRNLRVNARYNVSGGIQQPVLPPMADLLGPLLALERLETLCFKLHGRPFPRLPAAYSADDDMHAVAAGLGRRIHHLELQHDRHTSRGPLSMIATLRSLAHFAVLCPHLVSLSLAVFTDDVGIGPSCIPSMPWQPGDSTMRRLELAPSTAVIPGILSPSDSKLLAAFLHHLFPRLDISECSFRSADEDAAVRDELRVLGSSQRT</sequence>
<reference evidence="1 2" key="1">
    <citation type="submission" date="2016-10" db="EMBL/GenBank/DDBJ databases">
        <title>Genome sequence of the basidiomycete white-rot fungus Trametes pubescens.</title>
        <authorList>
            <person name="Makela M.R."/>
            <person name="Granchi Z."/>
            <person name="Peng M."/>
            <person name="De Vries R.P."/>
            <person name="Grigoriev I."/>
            <person name="Riley R."/>
            <person name="Hilden K."/>
        </authorList>
    </citation>
    <scope>NUCLEOTIDE SEQUENCE [LARGE SCALE GENOMIC DNA]</scope>
    <source>
        <strain evidence="1 2">FBCC735</strain>
    </source>
</reference>
<dbReference type="OrthoDB" id="2752977at2759"/>
<evidence type="ECO:0008006" key="3">
    <source>
        <dbReference type="Google" id="ProtNLM"/>
    </source>
</evidence>
<dbReference type="Proteomes" id="UP000184267">
    <property type="component" value="Unassembled WGS sequence"/>
</dbReference>
<dbReference type="Gene3D" id="3.80.10.10">
    <property type="entry name" value="Ribonuclease Inhibitor"/>
    <property type="match status" value="1"/>
</dbReference>
<comment type="caution">
    <text evidence="1">The sequence shown here is derived from an EMBL/GenBank/DDBJ whole genome shotgun (WGS) entry which is preliminary data.</text>
</comment>
<evidence type="ECO:0000313" key="2">
    <source>
        <dbReference type="Proteomes" id="UP000184267"/>
    </source>
</evidence>
<evidence type="ECO:0000313" key="1">
    <source>
        <dbReference type="EMBL" id="OJT05900.1"/>
    </source>
</evidence>
<protein>
    <recommendedName>
        <fullName evidence="3">F-box domain-containing protein</fullName>
    </recommendedName>
</protein>
<dbReference type="SUPFAM" id="SSF52047">
    <property type="entry name" value="RNI-like"/>
    <property type="match status" value="1"/>
</dbReference>
<dbReference type="EMBL" id="MNAD01001366">
    <property type="protein sequence ID" value="OJT05900.1"/>
    <property type="molecule type" value="Genomic_DNA"/>
</dbReference>
<organism evidence="1 2">
    <name type="scientific">Trametes pubescens</name>
    <name type="common">White-rot fungus</name>
    <dbReference type="NCBI Taxonomy" id="154538"/>
    <lineage>
        <taxon>Eukaryota</taxon>
        <taxon>Fungi</taxon>
        <taxon>Dikarya</taxon>
        <taxon>Basidiomycota</taxon>
        <taxon>Agaricomycotina</taxon>
        <taxon>Agaricomycetes</taxon>
        <taxon>Polyporales</taxon>
        <taxon>Polyporaceae</taxon>
        <taxon>Trametes</taxon>
    </lineage>
</organism>